<dbReference type="EMBL" id="JARPOI010000015">
    <property type="protein sequence ID" value="KAJ9153904.1"/>
    <property type="molecule type" value="Genomic_DNA"/>
</dbReference>
<evidence type="ECO:0000256" key="4">
    <source>
        <dbReference type="ARBA" id="ARBA00023136"/>
    </source>
</evidence>
<comment type="caution">
    <text evidence="6">The sequence shown here is derived from an EMBL/GenBank/DDBJ whole genome shotgun (WGS) entry which is preliminary data.</text>
</comment>
<organism evidence="6 7">
    <name type="scientific">Hevea brasiliensis</name>
    <name type="common">Para rubber tree</name>
    <name type="synonym">Siphonia brasiliensis</name>
    <dbReference type="NCBI Taxonomy" id="3981"/>
    <lineage>
        <taxon>Eukaryota</taxon>
        <taxon>Viridiplantae</taxon>
        <taxon>Streptophyta</taxon>
        <taxon>Embryophyta</taxon>
        <taxon>Tracheophyta</taxon>
        <taxon>Spermatophyta</taxon>
        <taxon>Magnoliopsida</taxon>
        <taxon>eudicotyledons</taxon>
        <taxon>Gunneridae</taxon>
        <taxon>Pentapetalae</taxon>
        <taxon>rosids</taxon>
        <taxon>fabids</taxon>
        <taxon>Malpighiales</taxon>
        <taxon>Euphorbiaceae</taxon>
        <taxon>Crotonoideae</taxon>
        <taxon>Micrandreae</taxon>
        <taxon>Hevea</taxon>
    </lineage>
</organism>
<proteinExistence type="predicted"/>
<evidence type="ECO:0000256" key="5">
    <source>
        <dbReference type="SAM" id="Phobius"/>
    </source>
</evidence>
<reference evidence="6 7" key="1">
    <citation type="journal article" date="2023" name="Plant Biotechnol. J.">
        <title>Chromosome-level wild Hevea brasiliensis genome provides new tools for genomic-assisted breeding and valuable loci to elevate rubber yield.</title>
        <authorList>
            <person name="Cheng H."/>
            <person name="Song X."/>
            <person name="Hu Y."/>
            <person name="Wu T."/>
            <person name="Yang Q."/>
            <person name="An Z."/>
            <person name="Feng S."/>
            <person name="Deng Z."/>
            <person name="Wu W."/>
            <person name="Zeng X."/>
            <person name="Tu M."/>
            <person name="Wang X."/>
            <person name="Huang H."/>
        </authorList>
    </citation>
    <scope>NUCLEOTIDE SEQUENCE [LARGE SCALE GENOMIC DNA]</scope>
    <source>
        <strain evidence="6">MT/VB/25A 57/8</strain>
    </source>
</reference>
<protein>
    <recommendedName>
        <fullName evidence="8">Major facilitator superfamily (MFS) profile domain-containing protein</fullName>
    </recommendedName>
</protein>
<comment type="subcellular location">
    <subcellularLocation>
        <location evidence="1">Membrane</location>
        <topology evidence="1">Multi-pass membrane protein</topology>
    </subcellularLocation>
</comment>
<dbReference type="SUPFAM" id="SSF103473">
    <property type="entry name" value="MFS general substrate transporter"/>
    <property type="match status" value="1"/>
</dbReference>
<keyword evidence="3 5" id="KW-1133">Transmembrane helix</keyword>
<sequence>MGVWNSHTSVGNIMGSVVASGVLEFGWAWSFEVPGICAILVGVLVLLFLVFSPEDIGFEPPGIEIEMAVEVEGADNLEKEESEKSRASWDGKFRFFGCHWIFGSLETTWSGAICFLPLLFEASGLFFFILVALVH</sequence>
<keyword evidence="2 5" id="KW-0812">Transmembrane</keyword>
<keyword evidence="4 5" id="KW-0472">Membrane</keyword>
<feature type="transmembrane region" description="Helical" evidence="5">
    <location>
        <begin position="33"/>
        <end position="51"/>
    </location>
</feature>
<dbReference type="Proteomes" id="UP001174677">
    <property type="component" value="Chromosome 15"/>
</dbReference>
<evidence type="ECO:0000256" key="2">
    <source>
        <dbReference type="ARBA" id="ARBA00022692"/>
    </source>
</evidence>
<name>A0ABQ9L0K6_HEVBR</name>
<accession>A0ABQ9L0K6</accession>
<dbReference type="InterPro" id="IPR036259">
    <property type="entry name" value="MFS_trans_sf"/>
</dbReference>
<dbReference type="PANTHER" id="PTHR43184:SF12">
    <property type="entry name" value="SUGAR PHOSPHATE EXCHANGER 3"/>
    <property type="match status" value="1"/>
</dbReference>
<feature type="transmembrane region" description="Helical" evidence="5">
    <location>
        <begin position="109"/>
        <end position="134"/>
    </location>
</feature>
<keyword evidence="7" id="KW-1185">Reference proteome</keyword>
<evidence type="ECO:0008006" key="8">
    <source>
        <dbReference type="Google" id="ProtNLM"/>
    </source>
</evidence>
<dbReference type="PANTHER" id="PTHR43184">
    <property type="entry name" value="MAJOR FACILITATOR SUPERFAMILY TRANSPORTER 16, ISOFORM B"/>
    <property type="match status" value="1"/>
</dbReference>
<evidence type="ECO:0000313" key="6">
    <source>
        <dbReference type="EMBL" id="KAJ9153904.1"/>
    </source>
</evidence>
<evidence type="ECO:0000256" key="1">
    <source>
        <dbReference type="ARBA" id="ARBA00004141"/>
    </source>
</evidence>
<evidence type="ECO:0000256" key="3">
    <source>
        <dbReference type="ARBA" id="ARBA00022989"/>
    </source>
</evidence>
<evidence type="ECO:0000313" key="7">
    <source>
        <dbReference type="Proteomes" id="UP001174677"/>
    </source>
</evidence>
<dbReference type="Gene3D" id="1.20.1250.20">
    <property type="entry name" value="MFS general substrate transporter like domains"/>
    <property type="match status" value="1"/>
</dbReference>
<gene>
    <name evidence="6" type="ORF">P3X46_027292</name>
</gene>